<dbReference type="CDD" id="cd03024">
    <property type="entry name" value="DsbA_FrnE"/>
    <property type="match status" value="1"/>
</dbReference>
<organism evidence="2 3">
    <name type="scientific">Amycolatopsis carbonis</name>
    <dbReference type="NCBI Taxonomy" id="715471"/>
    <lineage>
        <taxon>Bacteria</taxon>
        <taxon>Bacillati</taxon>
        <taxon>Actinomycetota</taxon>
        <taxon>Actinomycetes</taxon>
        <taxon>Pseudonocardiales</taxon>
        <taxon>Pseudonocardiaceae</taxon>
        <taxon>Amycolatopsis</taxon>
    </lineage>
</organism>
<accession>A0A9Y2MUV0</accession>
<reference evidence="2 3" key="1">
    <citation type="submission" date="2023-06" db="EMBL/GenBank/DDBJ databases">
        <authorList>
            <person name="Oyuntsetseg B."/>
            <person name="Kim S.B."/>
        </authorList>
    </citation>
    <scope>NUCLEOTIDE SEQUENCE [LARGE SCALE GENOMIC DNA]</scope>
    <source>
        <strain evidence="2 3">2-15</strain>
    </source>
</reference>
<dbReference type="InterPro" id="IPR036249">
    <property type="entry name" value="Thioredoxin-like_sf"/>
</dbReference>
<sequence length="230" mass="25069">MDVEFWSDVVCPYCGLMDHRLHTALERFEHGAEVRLVHRSFQLHPDLPREGVSQRQLLVEHGLPQAEHDVLRPLELLAQAEGLTPYHVLDRTLGPTDLAHELLAFATEQGRGAEIWTAMFRAHFGHARKLWTRAEVLDFAAEAGLDVDAAADALDSHRHRARVLADQAMAQRLGARGTPFLVLGGTHALAGAVSTDHLVSALQTAWTARRPAPLGVGDVCTPDGCAAPSA</sequence>
<dbReference type="AlphaFoldDB" id="A0A9Y2MUV0"/>
<evidence type="ECO:0000313" key="3">
    <source>
        <dbReference type="Proteomes" id="UP001236014"/>
    </source>
</evidence>
<evidence type="ECO:0000313" key="2">
    <source>
        <dbReference type="EMBL" id="WIX82210.1"/>
    </source>
</evidence>
<dbReference type="Gene3D" id="3.40.30.10">
    <property type="entry name" value="Glutaredoxin"/>
    <property type="match status" value="1"/>
</dbReference>
<dbReference type="PANTHER" id="PTHR13887:SF41">
    <property type="entry name" value="THIOREDOXIN SUPERFAMILY PROTEIN"/>
    <property type="match status" value="1"/>
</dbReference>
<dbReference type="Proteomes" id="UP001236014">
    <property type="component" value="Chromosome"/>
</dbReference>
<dbReference type="InterPro" id="IPR001853">
    <property type="entry name" value="DSBA-like_thioredoxin_dom"/>
</dbReference>
<keyword evidence="3" id="KW-1185">Reference proteome</keyword>
<dbReference type="KEGG" id="acab:QRX50_16345"/>
<feature type="domain" description="DSBA-like thioredoxin" evidence="1">
    <location>
        <begin position="3"/>
        <end position="203"/>
    </location>
</feature>
<dbReference type="PANTHER" id="PTHR13887">
    <property type="entry name" value="GLUTATHIONE S-TRANSFERASE KAPPA"/>
    <property type="match status" value="1"/>
</dbReference>
<evidence type="ECO:0000259" key="1">
    <source>
        <dbReference type="Pfam" id="PF01323"/>
    </source>
</evidence>
<name>A0A9Y2MUV0_9PSEU</name>
<dbReference type="RefSeq" id="WP_285972786.1">
    <property type="nucleotide sequence ID" value="NZ_CP127294.1"/>
</dbReference>
<proteinExistence type="predicted"/>
<dbReference type="Pfam" id="PF01323">
    <property type="entry name" value="DSBA"/>
    <property type="match status" value="1"/>
</dbReference>
<dbReference type="EMBL" id="CP127294">
    <property type="protein sequence ID" value="WIX82210.1"/>
    <property type="molecule type" value="Genomic_DNA"/>
</dbReference>
<protein>
    <submittedName>
        <fullName evidence="2">DsbA family oxidoreductase</fullName>
    </submittedName>
</protein>
<gene>
    <name evidence="2" type="ORF">QRX50_16345</name>
</gene>
<dbReference type="SUPFAM" id="SSF52833">
    <property type="entry name" value="Thioredoxin-like"/>
    <property type="match status" value="1"/>
</dbReference>
<dbReference type="GO" id="GO:0016491">
    <property type="term" value="F:oxidoreductase activity"/>
    <property type="evidence" value="ECO:0007669"/>
    <property type="project" value="InterPro"/>
</dbReference>